<dbReference type="InterPro" id="IPR015341">
    <property type="entry name" value="Glyco_hydro_38_cen"/>
</dbReference>
<dbReference type="InterPro" id="IPR011013">
    <property type="entry name" value="Gal_mutarotase_sf_dom"/>
</dbReference>
<dbReference type="Pfam" id="PF01074">
    <property type="entry name" value="Glyco_hydro_38N"/>
    <property type="match status" value="1"/>
</dbReference>
<sequence length="1068" mass="114560">MTSPDRTPTSWHLSAEQRRALLGRHLAELQAWADRAHVDVPDWTFTFPGDRPVPLQPGQPWPRVDGAVAGGPVRLAATFTVPAGFETPELELDVGGEGLVQLSCGGAGGLNPHHRRFPVAARPGEAVTVTVDAVPKGLFGANHPRPVLAVARLAQPEPDVTALATDLGVLLDVVTELDGGPAAPHLLTAAEDALAGLRFRWPSSAAAYAGRPGAGVGADMGTLWSSPPVGAALPLDADVLDAVRAARDALGGRLRELLAAFPPQGALALSGHAHLDLAWLWPLAETRRKAVRTFETVLNLMERYPDFTFNQSSAQLYAWIEDGHPELFARIAARVREGRWEAVGGMWVEPDAAMSGGESLARQLLYGQRYFQEKFGRPSTVAWLPDTFGFTGQLPQLLRQAGVTGFFTTKLSWNETTPFPHDLWWWEGLDGSRVLGHMFKNDIYGAEALGSYNGDISASHVRRVIHHDRAAALPAWRGAAPETLFTFGLGDGAGGPSAGMLERFGRLREYPGMPRLRHARVDDVYAAFPTTGVPVWVGELYFQLHRGTLSSQGRTKRLHRQLGARLVEADVALALARLEGQDDPAARAALETHWKTHLLHEFHDILPGSSIREVYAEAEPTLTATLDAVTALRDAALQPDGDAGDTRTVFNASLFPRPLTVTLPGDGGWSLDGHALPAQAVADGTLVHAPEVTVPPLGGVTVTRGRAGADVAATAAAPVMLQSTPDGTWLGNALLRVLITPGGDVARVVTATGRDALGSSGHRLVAFRDLPRAWEAWDVNPDIQDAALGEALPGGTVTVMEDGPLRASVQVTRTFRDSTITQTVSVTAGSPRVDIHTHADWQERRTLLKAFVDVNARSDHATVETAYGAVRRPTHRNQPADAATFEGSGHRFIDLSEPGGGLAILNDGRYGHSASGSELSLTLLRGPLYPDPHADLGEHDFTYSLLPHAGEWTRDVVAQAADLNSPLIVHQGAATPPLLRVEGLTVALGTVKPAEDGDGVILRLYEPHGARGEVQVVTAPDMTVTRVNLLEQEQPEPPAGDDRRWTLSVRPFEVISLRLTQRAADRTS</sequence>
<dbReference type="Proteomes" id="UP001595803">
    <property type="component" value="Unassembled WGS sequence"/>
</dbReference>
<dbReference type="SUPFAM" id="SSF74650">
    <property type="entry name" value="Galactose mutarotase-like"/>
    <property type="match status" value="1"/>
</dbReference>
<dbReference type="Gene3D" id="2.60.40.2220">
    <property type="match status" value="1"/>
</dbReference>
<comment type="similarity">
    <text evidence="1">Belongs to the glycosyl hydrolase 38 family.</text>
</comment>
<protein>
    <submittedName>
        <fullName evidence="6">Alpha-mannosidase</fullName>
    </submittedName>
</protein>
<dbReference type="Pfam" id="PF09261">
    <property type="entry name" value="Alpha-mann_mid"/>
    <property type="match status" value="1"/>
</dbReference>
<evidence type="ECO:0000313" key="7">
    <source>
        <dbReference type="Proteomes" id="UP001595803"/>
    </source>
</evidence>
<dbReference type="Gene3D" id="1.20.1270.50">
    <property type="entry name" value="Glycoside hydrolase family 38, central domain"/>
    <property type="match status" value="1"/>
</dbReference>
<reference evidence="7" key="1">
    <citation type="journal article" date="2019" name="Int. J. Syst. Evol. Microbiol.">
        <title>The Global Catalogue of Microorganisms (GCM) 10K type strain sequencing project: providing services to taxonomists for standard genome sequencing and annotation.</title>
        <authorList>
            <consortium name="The Broad Institute Genomics Platform"/>
            <consortium name="The Broad Institute Genome Sequencing Center for Infectious Disease"/>
            <person name="Wu L."/>
            <person name="Ma J."/>
        </authorList>
    </citation>
    <scope>NUCLEOTIDE SEQUENCE [LARGE SCALE GENOMIC DNA]</scope>
    <source>
        <strain evidence="7">CCTCC AB 2017081</strain>
    </source>
</reference>
<dbReference type="InterPro" id="IPR028995">
    <property type="entry name" value="Glyco_hydro_57/38_cen_sf"/>
</dbReference>
<dbReference type="Pfam" id="PF17677">
    <property type="entry name" value="Glyco_hydro38C2"/>
    <property type="match status" value="1"/>
</dbReference>
<dbReference type="SUPFAM" id="SSF88688">
    <property type="entry name" value="Families 57/38 glycoside transferase middle domain"/>
    <property type="match status" value="1"/>
</dbReference>
<dbReference type="EMBL" id="JBHRZG010000022">
    <property type="protein sequence ID" value="MFC3834188.1"/>
    <property type="molecule type" value="Genomic_DNA"/>
</dbReference>
<dbReference type="InterPro" id="IPR027291">
    <property type="entry name" value="Glyco_hydro_38_N_sf"/>
</dbReference>
<dbReference type="InterPro" id="IPR037094">
    <property type="entry name" value="Glyco_hydro_38_cen_sf"/>
</dbReference>
<evidence type="ECO:0000313" key="6">
    <source>
        <dbReference type="EMBL" id="MFC3834188.1"/>
    </source>
</evidence>
<evidence type="ECO:0000259" key="5">
    <source>
        <dbReference type="SMART" id="SM00872"/>
    </source>
</evidence>
<keyword evidence="4" id="KW-0326">Glycosidase</keyword>
<keyword evidence="3" id="KW-0378">Hydrolase</keyword>
<dbReference type="CDD" id="cd10789">
    <property type="entry name" value="GH38N_AMII_ER_cytosolic"/>
    <property type="match status" value="1"/>
</dbReference>
<evidence type="ECO:0000256" key="2">
    <source>
        <dbReference type="ARBA" id="ARBA00022723"/>
    </source>
</evidence>
<dbReference type="Pfam" id="PF07748">
    <property type="entry name" value="Glyco_hydro_38C"/>
    <property type="match status" value="1"/>
</dbReference>
<dbReference type="PANTHER" id="PTHR46017:SF1">
    <property type="entry name" value="ALPHA-MANNOSIDASE 2C1"/>
    <property type="match status" value="1"/>
</dbReference>
<accession>A0ABV7Z9Y7</accession>
<organism evidence="6 7">
    <name type="scientific">Deinococcus rufus</name>
    <dbReference type="NCBI Taxonomy" id="2136097"/>
    <lineage>
        <taxon>Bacteria</taxon>
        <taxon>Thermotogati</taxon>
        <taxon>Deinococcota</taxon>
        <taxon>Deinococci</taxon>
        <taxon>Deinococcales</taxon>
        <taxon>Deinococcaceae</taxon>
        <taxon>Deinococcus</taxon>
    </lineage>
</organism>
<dbReference type="SUPFAM" id="SSF88713">
    <property type="entry name" value="Glycoside hydrolase/deacetylase"/>
    <property type="match status" value="1"/>
</dbReference>
<evidence type="ECO:0000256" key="1">
    <source>
        <dbReference type="ARBA" id="ARBA00009792"/>
    </source>
</evidence>
<dbReference type="InterPro" id="IPR011330">
    <property type="entry name" value="Glyco_hydro/deAcase_b/a-brl"/>
</dbReference>
<proteinExistence type="inferred from homology"/>
<dbReference type="InterPro" id="IPR011682">
    <property type="entry name" value="Glyco_hydro_38_C"/>
</dbReference>
<name>A0ABV7Z9Y7_9DEIO</name>
<dbReference type="InterPro" id="IPR000602">
    <property type="entry name" value="Glyco_hydro_38_N"/>
</dbReference>
<comment type="caution">
    <text evidence="6">The sequence shown here is derived from an EMBL/GenBank/DDBJ whole genome shotgun (WGS) entry which is preliminary data.</text>
</comment>
<dbReference type="PANTHER" id="PTHR46017">
    <property type="entry name" value="ALPHA-MANNOSIDASE 2C1"/>
    <property type="match status" value="1"/>
</dbReference>
<dbReference type="Gene3D" id="3.20.110.10">
    <property type="entry name" value="Glycoside hydrolase 38, N terminal domain"/>
    <property type="match status" value="1"/>
</dbReference>
<evidence type="ECO:0000256" key="3">
    <source>
        <dbReference type="ARBA" id="ARBA00022801"/>
    </source>
</evidence>
<dbReference type="InterPro" id="IPR041147">
    <property type="entry name" value="GH38_C"/>
</dbReference>
<dbReference type="RefSeq" id="WP_380102618.1">
    <property type="nucleotide sequence ID" value="NZ_JBHRZG010000022.1"/>
</dbReference>
<feature type="domain" description="Glycoside hydrolase family 38 central" evidence="5">
    <location>
        <begin position="543"/>
        <end position="622"/>
    </location>
</feature>
<keyword evidence="7" id="KW-1185">Reference proteome</keyword>
<keyword evidence="2" id="KW-0479">Metal-binding</keyword>
<evidence type="ECO:0000256" key="4">
    <source>
        <dbReference type="ARBA" id="ARBA00023295"/>
    </source>
</evidence>
<dbReference type="Gene3D" id="2.70.98.30">
    <property type="entry name" value="Golgi alpha-mannosidase II, domain 4"/>
    <property type="match status" value="1"/>
</dbReference>
<gene>
    <name evidence="6" type="ORF">ACFOSB_15150</name>
</gene>
<dbReference type="SMART" id="SM00872">
    <property type="entry name" value="Alpha-mann_mid"/>
    <property type="match status" value="1"/>
</dbReference>